<accession>A0A380ZW38</accession>
<keyword evidence="1" id="KW-1133">Transmembrane helix</keyword>
<protein>
    <submittedName>
        <fullName evidence="2">Uncharacterized protein</fullName>
    </submittedName>
</protein>
<dbReference type="Proteomes" id="UP000255515">
    <property type="component" value="Unassembled WGS sequence"/>
</dbReference>
<keyword evidence="1" id="KW-0472">Membrane</keyword>
<keyword evidence="1" id="KW-0812">Transmembrane</keyword>
<proteinExistence type="predicted"/>
<evidence type="ECO:0000256" key="1">
    <source>
        <dbReference type="SAM" id="Phobius"/>
    </source>
</evidence>
<evidence type="ECO:0000313" key="2">
    <source>
        <dbReference type="EMBL" id="SUV53214.1"/>
    </source>
</evidence>
<gene>
    <name evidence="2" type="ORF">NCTC11661_02363</name>
</gene>
<dbReference type="EMBL" id="UFTJ01000005">
    <property type="protein sequence ID" value="SUV53214.1"/>
    <property type="molecule type" value="Genomic_DNA"/>
</dbReference>
<reference evidence="2 3" key="1">
    <citation type="submission" date="2018-06" db="EMBL/GenBank/DDBJ databases">
        <authorList>
            <consortium name="Pathogen Informatics"/>
            <person name="Doyle S."/>
        </authorList>
    </citation>
    <scope>NUCLEOTIDE SEQUENCE [LARGE SCALE GENOMIC DNA]</scope>
    <source>
        <strain evidence="2 3">NCTC11661</strain>
    </source>
</reference>
<dbReference type="AlphaFoldDB" id="A0A380ZW38"/>
<evidence type="ECO:0000313" key="3">
    <source>
        <dbReference type="Proteomes" id="UP000255515"/>
    </source>
</evidence>
<feature type="transmembrane region" description="Helical" evidence="1">
    <location>
        <begin position="9"/>
        <end position="29"/>
    </location>
</feature>
<sequence length="62" mass="7458">MNKEKWSKYFLISMGGGLYLHFYMGYLLLDQNFGKEEDILLEYLINLGQRKEEGVMFFILIR</sequence>
<name>A0A380ZW38_9FLAO</name>
<organism evidence="2 3">
    <name type="scientific">Bergeyella zoohelcum</name>
    <dbReference type="NCBI Taxonomy" id="1015"/>
    <lineage>
        <taxon>Bacteria</taxon>
        <taxon>Pseudomonadati</taxon>
        <taxon>Bacteroidota</taxon>
        <taxon>Flavobacteriia</taxon>
        <taxon>Flavobacteriales</taxon>
        <taxon>Weeksellaceae</taxon>
        <taxon>Bergeyella</taxon>
    </lineage>
</organism>